<name>A0ABM4JKY9_EQUPR</name>
<dbReference type="PROSITE" id="PS51417">
    <property type="entry name" value="ARF"/>
    <property type="match status" value="1"/>
</dbReference>
<dbReference type="SMART" id="SM00178">
    <property type="entry name" value="SAR"/>
    <property type="match status" value="1"/>
</dbReference>
<keyword evidence="2" id="KW-0342">GTP-binding</keyword>
<dbReference type="GeneID" id="103552949"/>
<dbReference type="Proteomes" id="UP001652662">
    <property type="component" value="Chromosome 10"/>
</dbReference>
<dbReference type="InterPro" id="IPR006689">
    <property type="entry name" value="Small_GTPase_ARF/SAR"/>
</dbReference>
<evidence type="ECO:0000313" key="3">
    <source>
        <dbReference type="Proteomes" id="UP001652662"/>
    </source>
</evidence>
<dbReference type="SUPFAM" id="SSF52540">
    <property type="entry name" value="P-loop containing nucleoside triphosphate hydrolases"/>
    <property type="match status" value="1"/>
</dbReference>
<evidence type="ECO:0000256" key="1">
    <source>
        <dbReference type="ARBA" id="ARBA00022741"/>
    </source>
</evidence>
<dbReference type="InterPro" id="IPR027417">
    <property type="entry name" value="P-loop_NTPase"/>
</dbReference>
<dbReference type="Gene3D" id="3.40.50.300">
    <property type="entry name" value="P-loop containing nucleotide triphosphate hydrolases"/>
    <property type="match status" value="1"/>
</dbReference>
<dbReference type="Pfam" id="PF00025">
    <property type="entry name" value="Arf"/>
    <property type="match status" value="1"/>
</dbReference>
<dbReference type="RefSeq" id="XP_070416611.1">
    <property type="nucleotide sequence ID" value="XM_070560510.1"/>
</dbReference>
<organism evidence="3 4">
    <name type="scientific">Equus przewalskii</name>
    <name type="common">Przewalski's horse</name>
    <name type="synonym">Equus caballus przewalskii</name>
    <dbReference type="NCBI Taxonomy" id="9798"/>
    <lineage>
        <taxon>Eukaryota</taxon>
        <taxon>Metazoa</taxon>
        <taxon>Chordata</taxon>
        <taxon>Craniata</taxon>
        <taxon>Vertebrata</taxon>
        <taxon>Euteleostomi</taxon>
        <taxon>Mammalia</taxon>
        <taxon>Eutheria</taxon>
        <taxon>Laurasiatheria</taxon>
        <taxon>Perissodactyla</taxon>
        <taxon>Equidae</taxon>
        <taxon>Equus</taxon>
    </lineage>
</organism>
<reference evidence="4" key="1">
    <citation type="submission" date="2025-08" db="UniProtKB">
        <authorList>
            <consortium name="RefSeq"/>
        </authorList>
    </citation>
    <scope>IDENTIFICATION</scope>
    <source>
        <tissue evidence="4">Blood</tissue>
    </source>
</reference>
<evidence type="ECO:0000313" key="4">
    <source>
        <dbReference type="RefSeq" id="XP_070416611.1"/>
    </source>
</evidence>
<dbReference type="PANTHER" id="PTHR11711">
    <property type="entry name" value="ADP RIBOSYLATION FACTOR-RELATED"/>
    <property type="match status" value="1"/>
</dbReference>
<keyword evidence="1" id="KW-0547">Nucleotide-binding</keyword>
<keyword evidence="3" id="KW-1185">Reference proteome</keyword>
<accession>A0ABM4JKY9</accession>
<dbReference type="SMART" id="SM00177">
    <property type="entry name" value="ARF"/>
    <property type="match status" value="1"/>
</dbReference>
<proteinExistence type="predicted"/>
<gene>
    <name evidence="4" type="primary">ARL5C</name>
</gene>
<sequence length="221" mass="25114">MTCSWQFTRKVCSQGGGQRGVSRSTSQWALSHIKELGLCPEVGVQKRKDCKQHWQDGLGCALEHRLEDLAWKQLQDPSLMNEVVHTCPTIGSNVEEIVLQNTHFLMWDIGGQEALRSTWNMYYSNTEFIILVIDSTDRDRLLTTREELYKMLAHEALRDASVLIFANKQDMKDSMSTVEISRFLTLSAIKDHPWHIQGCCALTGEGLPAGLQWMQSRTTAN</sequence>
<evidence type="ECO:0000256" key="2">
    <source>
        <dbReference type="ARBA" id="ARBA00023134"/>
    </source>
</evidence>
<dbReference type="PRINTS" id="PR00328">
    <property type="entry name" value="SAR1GTPBP"/>
</dbReference>
<dbReference type="InterPro" id="IPR024156">
    <property type="entry name" value="Small_GTPase_ARF"/>
</dbReference>
<protein>
    <submittedName>
        <fullName evidence="4">ADP-ribosylation factor-like protein 5C isoform X1</fullName>
    </submittedName>
</protein>